<reference evidence="8" key="1">
    <citation type="journal article" date="2011" name="PLoS ONE">
        <title>Clues to Evolution of the SERA Multigene Family in 18 Plasmodium Species.</title>
        <authorList>
            <person name="Arisue N."/>
            <person name="Kawai S."/>
            <person name="Hirai M."/>
            <person name="Palacpac N.M.Q."/>
            <person name="Jia M."/>
            <person name="Kaneko A."/>
            <person name="Tanabe K."/>
            <person name="Horii T."/>
        </authorList>
    </citation>
    <scope>NUCLEOTIDE SEQUENCE</scope>
    <source>
        <strain evidence="8">WAK</strain>
    </source>
</reference>
<evidence type="ECO:0000256" key="2">
    <source>
        <dbReference type="ARBA" id="ARBA00008455"/>
    </source>
</evidence>
<dbReference type="InterPro" id="IPR013128">
    <property type="entry name" value="Peptidase_C1A"/>
</dbReference>
<sequence>MKINQIAQYVLFALVAHLAKRVQSNILVNCFGIEHCKICHTALRNCILSGTKNLTKCIECEEKYYQIRPCTHHSESFLQTSRDKGAFVELKDHDYLTEEKVDDLISEVVKLSLERQRNAVPGTEDANEDFHKKIMQLCLYSNFNDNYENAKKHTQASAEEVEKSIHRIVSMYIHESNNMEHIANSLKNPALCLKDPSEWTKDRAGYKDNDVPSVGIIPERKLFKPYKVKSLMSSLYSNNSNCNRQFCDRFSDPNECENSIRVLNQGTCGNCWAFASTQVISAYRCRNGLGFAEGSIKYVTLCKNRHSDDYQENPFHHYNDNICKEGGHLSYYLDTLDKTKILPTSYDVPYNEPIKGADCPQSNDKWANIWDQVNPLTKILNGYLYRGYFKISFHEYSRSGKVDQLISLIKDYIIEQGALFVSMEVNQKLNFDHDGEKVMMNCEYNEAPDHALALIGYGDYLKPSGEKSSYWLIRNSWGSHWGDKGNFKMDMYGPSNCNGAVLCNAFPLMLQMNGEIITKPLPNDLASTDNRVRYNHSDFTRDRNGRQSRRYNSDREADQPNGREDKYNPFGDPKNNEIDDGDNSDWPHSNPFERDYLDPYRDNRNDAERRASERRASERGDAAISDNRGSKMRRRVFKTTLLLKIGDRHFRRDIYMRRKDEYKERHSCLRTYSLDSRADVLCRNNCHKHIDLCSHYTSVGRCLMRYAANYKCVYCGME</sequence>
<feature type="compositionally biased region" description="Basic and acidic residues" evidence="6">
    <location>
        <begin position="591"/>
        <end position="621"/>
    </location>
</feature>
<proteinExistence type="inferred from homology"/>
<dbReference type="GO" id="GO:0016020">
    <property type="term" value="C:membrane"/>
    <property type="evidence" value="ECO:0007669"/>
    <property type="project" value="UniProtKB-SubCell"/>
</dbReference>
<comment type="subcellular location">
    <subcellularLocation>
        <location evidence="1">Membrane</location>
    </subcellularLocation>
</comment>
<evidence type="ECO:0000259" key="7">
    <source>
        <dbReference type="SMART" id="SM00645"/>
    </source>
</evidence>
<dbReference type="InterPro" id="IPR000169">
    <property type="entry name" value="Pept_cys_AS"/>
</dbReference>
<evidence type="ECO:0000256" key="6">
    <source>
        <dbReference type="SAM" id="MobiDB-lite"/>
    </source>
</evidence>
<evidence type="ECO:0000256" key="3">
    <source>
        <dbReference type="ARBA" id="ARBA00023136"/>
    </source>
</evidence>
<evidence type="ECO:0000256" key="4">
    <source>
        <dbReference type="ARBA" id="ARBA00023145"/>
    </source>
</evidence>
<comment type="similarity">
    <text evidence="2">Belongs to the peptidase C1 family.</text>
</comment>
<dbReference type="PROSITE" id="PS00139">
    <property type="entry name" value="THIOL_PROTEASE_CYS"/>
    <property type="match status" value="1"/>
</dbReference>
<evidence type="ECO:0000313" key="8">
    <source>
        <dbReference type="EMBL" id="BAK08454.1"/>
    </source>
</evidence>
<feature type="domain" description="Peptidase C1A papain C-terminal" evidence="7">
    <location>
        <begin position="252"/>
        <end position="508"/>
    </location>
</feature>
<dbReference type="GO" id="GO:0006508">
    <property type="term" value="P:proteolysis"/>
    <property type="evidence" value="ECO:0007669"/>
    <property type="project" value="InterPro"/>
</dbReference>
<dbReference type="EMBL" id="AB576876">
    <property type="protein sequence ID" value="BAK08454.1"/>
    <property type="molecule type" value="Genomic_DNA"/>
</dbReference>
<dbReference type="PRINTS" id="PR00705">
    <property type="entry name" value="PAPAIN"/>
</dbReference>
<dbReference type="CDD" id="cd02619">
    <property type="entry name" value="Peptidase_C1"/>
    <property type="match status" value="1"/>
</dbReference>
<dbReference type="PANTHER" id="PTHR12411">
    <property type="entry name" value="CYSTEINE PROTEASE FAMILY C1-RELATED"/>
    <property type="match status" value="1"/>
</dbReference>
<feature type="compositionally biased region" description="Basic and acidic residues" evidence="6">
    <location>
        <begin position="530"/>
        <end position="567"/>
    </location>
</feature>
<dbReference type="Gene3D" id="3.90.70.10">
    <property type="entry name" value="Cysteine proteinases"/>
    <property type="match status" value="1"/>
</dbReference>
<dbReference type="SUPFAM" id="SSF54001">
    <property type="entry name" value="Cysteine proteinases"/>
    <property type="match status" value="1"/>
</dbReference>
<dbReference type="SMART" id="SM00645">
    <property type="entry name" value="Pept_C1"/>
    <property type="match status" value="1"/>
</dbReference>
<protein>
    <submittedName>
        <fullName evidence="8">Putative papain-like cysteine prorease</fullName>
    </submittedName>
</protein>
<dbReference type="AlphaFoldDB" id="F1SYZ6"/>
<name>F1SYZ6_PLAHY</name>
<evidence type="ECO:0000256" key="5">
    <source>
        <dbReference type="ARBA" id="ARBA00023180"/>
    </source>
</evidence>
<evidence type="ECO:0000256" key="1">
    <source>
        <dbReference type="ARBA" id="ARBA00004370"/>
    </source>
</evidence>
<gene>
    <name evidence="8" type="primary">Phy-SERA7</name>
</gene>
<dbReference type="InterPro" id="IPR000668">
    <property type="entry name" value="Peptidase_C1A_C"/>
</dbReference>
<dbReference type="Pfam" id="PF00112">
    <property type="entry name" value="Peptidase_C1"/>
    <property type="match status" value="1"/>
</dbReference>
<organism evidence="8">
    <name type="scientific">Plasmodium hylobati</name>
    <dbReference type="NCBI Taxonomy" id="77520"/>
    <lineage>
        <taxon>Eukaryota</taxon>
        <taxon>Sar</taxon>
        <taxon>Alveolata</taxon>
        <taxon>Apicomplexa</taxon>
        <taxon>Aconoidasida</taxon>
        <taxon>Haemosporida</taxon>
        <taxon>Plasmodiidae</taxon>
        <taxon>Plasmodium</taxon>
    </lineage>
</organism>
<dbReference type="GO" id="GO:0008234">
    <property type="term" value="F:cysteine-type peptidase activity"/>
    <property type="evidence" value="ECO:0007669"/>
    <property type="project" value="InterPro"/>
</dbReference>
<feature type="region of interest" description="Disordered" evidence="6">
    <location>
        <begin position="521"/>
        <end position="630"/>
    </location>
</feature>
<dbReference type="MEROPS" id="C01.126"/>
<keyword evidence="3" id="KW-0472">Membrane</keyword>
<keyword evidence="4" id="KW-0865">Zymogen</keyword>
<accession>F1SYZ6</accession>
<keyword evidence="5" id="KW-0325">Glycoprotein</keyword>
<dbReference type="InterPro" id="IPR038765">
    <property type="entry name" value="Papain-like_cys_pep_sf"/>
</dbReference>